<dbReference type="PANTHER" id="PTHR46268:SF27">
    <property type="entry name" value="UNIVERSAL STRESS PROTEIN RV2623"/>
    <property type="match status" value="1"/>
</dbReference>
<dbReference type="Proteomes" id="UP000515498">
    <property type="component" value="Chromosome"/>
</dbReference>
<dbReference type="AlphaFoldDB" id="A0A7G8P988"/>
<comment type="similarity">
    <text evidence="1">Belongs to the universal stress protein A family.</text>
</comment>
<reference evidence="5 6" key="1">
    <citation type="submission" date="2020-07" db="EMBL/GenBank/DDBJ databases">
        <title>Draft genome sequence of four isobutane-metabolizing strains capable of cometabolically degrading diverse ether contaminants.</title>
        <authorList>
            <person name="Chen W."/>
            <person name="Faulkner N."/>
            <person name="Smith C."/>
            <person name="Hyman M."/>
        </authorList>
    </citation>
    <scope>NUCLEOTIDE SEQUENCE [LARGE SCALE GENOMIC DNA]</scope>
    <source>
        <strain evidence="5 6">2A</strain>
    </source>
</reference>
<dbReference type="InterPro" id="IPR014729">
    <property type="entry name" value="Rossmann-like_a/b/a_fold"/>
</dbReference>
<keyword evidence="2" id="KW-0547">Nucleotide-binding</keyword>
<evidence type="ECO:0000256" key="2">
    <source>
        <dbReference type="ARBA" id="ARBA00022741"/>
    </source>
</evidence>
<name>A0A7G8P988_9MYCO</name>
<feature type="domain" description="UspA" evidence="4">
    <location>
        <begin position="6"/>
        <end position="143"/>
    </location>
</feature>
<dbReference type="PANTHER" id="PTHR46268">
    <property type="entry name" value="STRESS RESPONSE PROTEIN NHAX"/>
    <property type="match status" value="1"/>
</dbReference>
<protein>
    <submittedName>
        <fullName evidence="5">Universal stress protein</fullName>
    </submittedName>
</protein>
<dbReference type="SUPFAM" id="SSF52402">
    <property type="entry name" value="Adenine nucleotide alpha hydrolases-like"/>
    <property type="match status" value="2"/>
</dbReference>
<dbReference type="InterPro" id="IPR006016">
    <property type="entry name" value="UspA"/>
</dbReference>
<dbReference type="RefSeq" id="WP_187095781.1">
    <property type="nucleotide sequence ID" value="NZ_CP059894.1"/>
</dbReference>
<accession>A0A7G8P988</accession>
<dbReference type="Gene3D" id="3.40.50.620">
    <property type="entry name" value="HUPs"/>
    <property type="match status" value="2"/>
</dbReference>
<evidence type="ECO:0000259" key="4">
    <source>
        <dbReference type="Pfam" id="PF00582"/>
    </source>
</evidence>
<dbReference type="CDD" id="cd00293">
    <property type="entry name" value="USP-like"/>
    <property type="match status" value="1"/>
</dbReference>
<gene>
    <name evidence="5" type="ORF">HZU40_22005</name>
</gene>
<evidence type="ECO:0000256" key="1">
    <source>
        <dbReference type="ARBA" id="ARBA00008791"/>
    </source>
</evidence>
<dbReference type="GO" id="GO:0005524">
    <property type="term" value="F:ATP binding"/>
    <property type="evidence" value="ECO:0007669"/>
    <property type="project" value="UniProtKB-KW"/>
</dbReference>
<keyword evidence="3" id="KW-0067">ATP-binding</keyword>
<feature type="domain" description="UspA" evidence="4">
    <location>
        <begin position="154"/>
        <end position="289"/>
    </location>
</feature>
<organism evidence="5 6">
    <name type="scientific">Mycolicibacterium fluoranthenivorans</name>
    <dbReference type="NCBI Taxonomy" id="258505"/>
    <lineage>
        <taxon>Bacteria</taxon>
        <taxon>Bacillati</taxon>
        <taxon>Actinomycetota</taxon>
        <taxon>Actinomycetes</taxon>
        <taxon>Mycobacteriales</taxon>
        <taxon>Mycobacteriaceae</taxon>
        <taxon>Mycolicibacterium</taxon>
    </lineage>
</organism>
<evidence type="ECO:0000313" key="6">
    <source>
        <dbReference type="Proteomes" id="UP000515498"/>
    </source>
</evidence>
<dbReference type="KEGG" id="mflu:HZU40_22005"/>
<dbReference type="InterPro" id="IPR006015">
    <property type="entry name" value="Universal_stress_UspA"/>
</dbReference>
<evidence type="ECO:0000313" key="5">
    <source>
        <dbReference type="EMBL" id="QNJ90904.1"/>
    </source>
</evidence>
<dbReference type="PRINTS" id="PR01438">
    <property type="entry name" value="UNVRSLSTRESS"/>
</dbReference>
<dbReference type="Pfam" id="PF00582">
    <property type="entry name" value="Usp"/>
    <property type="match status" value="2"/>
</dbReference>
<evidence type="ECO:0000256" key="3">
    <source>
        <dbReference type="ARBA" id="ARBA00022840"/>
    </source>
</evidence>
<proteinExistence type="inferred from homology"/>
<sequence length="295" mass="31394">MVDSARPIVVGVDGTISARHAARWAGALAVRLGARLHIVHAMPYSGHNLTDAMAAFQAAYIDEQREAAHPILDAVSSAVRASHPDLEITTEALTETVDTALQALSRHARMLVLGCDELSPSVALLVGSLTLHLTAHAECPVVAWRGELLSPTAQPIVVGVDGSSDGAVDLAFELAAALGAPLWAVHSWSMRTPPGEVSVPFLIDWDALEALQREELVNAVEPYRRKYPDTEVSLFVDAAKPRRALLQRLGEAQLVVVGSRGRNPLAATVLGSTSLNMLHHAPVPVAVCRSRPADL</sequence>
<dbReference type="EMBL" id="CP059894">
    <property type="protein sequence ID" value="QNJ90904.1"/>
    <property type="molecule type" value="Genomic_DNA"/>
</dbReference>